<evidence type="ECO:0000256" key="5">
    <source>
        <dbReference type="ARBA" id="ARBA00022737"/>
    </source>
</evidence>
<comment type="caution">
    <text evidence="11">The sequence shown here is derived from an EMBL/GenBank/DDBJ whole genome shotgun (WGS) entry which is preliminary data.</text>
</comment>
<organism evidence="11 12">
    <name type="scientific">Neocallimastix californiae</name>
    <dbReference type="NCBI Taxonomy" id="1754190"/>
    <lineage>
        <taxon>Eukaryota</taxon>
        <taxon>Fungi</taxon>
        <taxon>Fungi incertae sedis</taxon>
        <taxon>Chytridiomycota</taxon>
        <taxon>Chytridiomycota incertae sedis</taxon>
        <taxon>Neocallimastigomycetes</taxon>
        <taxon>Neocallimastigales</taxon>
        <taxon>Neocallimastigaceae</taxon>
        <taxon>Neocallimastix</taxon>
    </lineage>
</organism>
<dbReference type="InterPro" id="IPR057125">
    <property type="entry name" value="NXF1/2/3/5-like_LRR"/>
</dbReference>
<dbReference type="GO" id="GO:0016973">
    <property type="term" value="P:poly(A)+ mRNA export from nucleus"/>
    <property type="evidence" value="ECO:0007669"/>
    <property type="project" value="TreeGrafter"/>
</dbReference>
<sequence>MFASNNTSTGNPFLQEKDSIMTDSDKKGVRGRGPNKYNGKYNGKSSRPISERLGNGKQFGLKKHLNKIKERKGEFQGKDNKGSRMQKIKNFSKSRHERVIASNVVGNITEFEKFIRKKSKKPIKILRAERKGENIVCFTVENMGNANSLVHLSGIKFNGNTVTFAIQNRNGITTASDIKNSVSTIDTIKRIILSRYNQENEFLNLENLKNDPMLGNNNQILDLNRHQKLGQVICKLIKENIPQVKTISFANNNLNNLKSLEKLHEWLPDIQNLSFENNNLNTLRDIEPLKGESFKNLRELVIAGNPIKDNELRKYNNFENLKNNIKSMFPSLILLDQEELPEGISFDVGKELNSKVLPIKIKSSFIDSDVTATTIQDFIIKYFNLFDTNRIGLLDLYDDNSMFSLSVNNNCPSWRKRHDRGDNMSNWKLLDRNFKNTRHSNRDNLLIKGKNNIIQAIGKLPSTKHPLEDDSKFIVDSWQVNISPQQVLIYLNISGEFQEVDIKLKKSFSRTFLIAPSQPQSNAAIAGWPYTIYNDQITVRPWSGNKSFDKAEPNPITLQISNTIKGNNGPSTNSFNTMNKPLDFTPLQLQEQEQLRLQHGLNELQHQQVQKLSSQTHLTYSYSLQCLNDFKWDYAAALDGFQRVKDQVPPDGYYH</sequence>
<dbReference type="SUPFAM" id="SSF54427">
    <property type="entry name" value="NTF2-like"/>
    <property type="match status" value="1"/>
</dbReference>
<dbReference type="GO" id="GO:0003723">
    <property type="term" value="F:RNA binding"/>
    <property type="evidence" value="ECO:0007669"/>
    <property type="project" value="TreeGrafter"/>
</dbReference>
<feature type="compositionally biased region" description="Basic and acidic residues" evidence="8">
    <location>
        <begin position="15"/>
        <end position="28"/>
    </location>
</feature>
<dbReference type="STRING" id="1754190.A0A1Y2ANR8"/>
<dbReference type="EMBL" id="MCOG01000229">
    <property type="protein sequence ID" value="ORY23857.1"/>
    <property type="molecule type" value="Genomic_DNA"/>
</dbReference>
<proteinExistence type="inferred from homology"/>
<dbReference type="AlphaFoldDB" id="A0A1Y2ANR8"/>
<dbReference type="InterPro" id="IPR018222">
    <property type="entry name" value="Nuclear_transport_factor_2_euk"/>
</dbReference>
<comment type="subcellular location">
    <subcellularLocation>
        <location evidence="1">Nucleus</location>
    </subcellularLocation>
</comment>
<dbReference type="Pfam" id="PF22602">
    <property type="entry name" value="NXF_NTF2"/>
    <property type="match status" value="1"/>
</dbReference>
<keyword evidence="6" id="KW-0509">mRNA transport</keyword>
<keyword evidence="7" id="KW-0539">Nucleus</keyword>
<dbReference type="GO" id="GO:0005634">
    <property type="term" value="C:nucleus"/>
    <property type="evidence" value="ECO:0007669"/>
    <property type="project" value="UniProtKB-SubCell"/>
</dbReference>
<evidence type="ECO:0000259" key="10">
    <source>
        <dbReference type="PROSITE" id="PS51281"/>
    </source>
</evidence>
<dbReference type="Proteomes" id="UP000193920">
    <property type="component" value="Unassembled WGS sequence"/>
</dbReference>
<evidence type="ECO:0000256" key="2">
    <source>
        <dbReference type="ARBA" id="ARBA00009285"/>
    </source>
</evidence>
<feature type="compositionally biased region" description="Polar residues" evidence="8">
    <location>
        <begin position="1"/>
        <end position="12"/>
    </location>
</feature>
<keyword evidence="3" id="KW-0813">Transport</keyword>
<keyword evidence="12" id="KW-1185">Reference proteome</keyword>
<dbReference type="SMART" id="SM00804">
    <property type="entry name" value="TAP_C"/>
    <property type="match status" value="1"/>
</dbReference>
<name>A0A1Y2ANR8_9FUNG</name>
<dbReference type="InterPro" id="IPR032710">
    <property type="entry name" value="NTF2-like_dom_sf"/>
</dbReference>
<dbReference type="PANTHER" id="PTHR10662">
    <property type="entry name" value="NUCLEAR RNA EXPORT FACTOR"/>
    <property type="match status" value="1"/>
</dbReference>
<dbReference type="InterPro" id="IPR009060">
    <property type="entry name" value="UBA-like_sf"/>
</dbReference>
<reference evidence="11 12" key="1">
    <citation type="submission" date="2016-08" db="EMBL/GenBank/DDBJ databases">
        <title>A Parts List for Fungal Cellulosomes Revealed by Comparative Genomics.</title>
        <authorList>
            <consortium name="DOE Joint Genome Institute"/>
            <person name="Haitjema C.H."/>
            <person name="Gilmore S.P."/>
            <person name="Henske J.K."/>
            <person name="Solomon K.V."/>
            <person name="De Groot R."/>
            <person name="Kuo A."/>
            <person name="Mondo S.J."/>
            <person name="Salamov A.A."/>
            <person name="Labutti K."/>
            <person name="Zhao Z."/>
            <person name="Chiniquy J."/>
            <person name="Barry K."/>
            <person name="Brewer H.M."/>
            <person name="Purvine S.O."/>
            <person name="Wright A.T."/>
            <person name="Boxma B."/>
            <person name="Van Alen T."/>
            <person name="Hackstein J.H."/>
            <person name="Baker S.E."/>
            <person name="Grigoriev I.V."/>
            <person name="O'Malley M.A."/>
        </authorList>
    </citation>
    <scope>NUCLEOTIDE SEQUENCE [LARGE SCALE GENOMIC DNA]</scope>
    <source>
        <strain evidence="11 12">G1</strain>
    </source>
</reference>
<keyword evidence="4" id="KW-0433">Leucine-rich repeat</keyword>
<dbReference type="PROSITE" id="PS50177">
    <property type="entry name" value="NTF2_DOMAIN"/>
    <property type="match status" value="1"/>
</dbReference>
<comment type="similarity">
    <text evidence="2">Belongs to the NXF family.</text>
</comment>
<dbReference type="CDD" id="cd14342">
    <property type="entry name" value="UBA_TAP-C"/>
    <property type="match status" value="1"/>
</dbReference>
<dbReference type="Gene3D" id="3.80.10.10">
    <property type="entry name" value="Ribonuclease Inhibitor"/>
    <property type="match status" value="1"/>
</dbReference>
<evidence type="ECO:0000256" key="6">
    <source>
        <dbReference type="ARBA" id="ARBA00022816"/>
    </source>
</evidence>
<dbReference type="InterPro" id="IPR005637">
    <property type="entry name" value="TAP_C_dom"/>
</dbReference>
<evidence type="ECO:0000313" key="12">
    <source>
        <dbReference type="Proteomes" id="UP000193920"/>
    </source>
</evidence>
<gene>
    <name evidence="11" type="ORF">LY90DRAFT_119785</name>
</gene>
<evidence type="ECO:0008006" key="13">
    <source>
        <dbReference type="Google" id="ProtNLM"/>
    </source>
</evidence>
<dbReference type="InterPro" id="IPR002075">
    <property type="entry name" value="NTF2_dom"/>
</dbReference>
<dbReference type="SUPFAM" id="SSF52058">
    <property type="entry name" value="L domain-like"/>
    <property type="match status" value="1"/>
</dbReference>
<dbReference type="InterPro" id="IPR030217">
    <property type="entry name" value="NXF_fam"/>
</dbReference>
<keyword evidence="5" id="KW-0677">Repeat</keyword>
<evidence type="ECO:0000259" key="9">
    <source>
        <dbReference type="PROSITE" id="PS50177"/>
    </source>
</evidence>
<protein>
    <recommendedName>
        <fullName evidence="13">NTF2-like protein</fullName>
    </recommendedName>
</protein>
<evidence type="ECO:0000256" key="1">
    <source>
        <dbReference type="ARBA" id="ARBA00004123"/>
    </source>
</evidence>
<accession>A0A1Y2ANR8</accession>
<dbReference type="PROSITE" id="PS51281">
    <property type="entry name" value="TAP_C"/>
    <property type="match status" value="1"/>
</dbReference>
<feature type="domain" description="TAP-C" evidence="10">
    <location>
        <begin position="603"/>
        <end position="655"/>
    </location>
</feature>
<evidence type="ECO:0000256" key="8">
    <source>
        <dbReference type="SAM" id="MobiDB-lite"/>
    </source>
</evidence>
<dbReference type="InterPro" id="IPR032675">
    <property type="entry name" value="LRR_dom_sf"/>
</dbReference>
<feature type="domain" description="NTF2" evidence="9">
    <location>
        <begin position="374"/>
        <end position="539"/>
    </location>
</feature>
<feature type="region of interest" description="Disordered" evidence="8">
    <location>
        <begin position="1"/>
        <end position="58"/>
    </location>
</feature>
<evidence type="ECO:0000256" key="4">
    <source>
        <dbReference type="ARBA" id="ARBA00022614"/>
    </source>
</evidence>
<dbReference type="OrthoDB" id="25872at2759"/>
<dbReference type="SUPFAM" id="SSF46934">
    <property type="entry name" value="UBA-like"/>
    <property type="match status" value="1"/>
</dbReference>
<dbReference type="Gene3D" id="1.10.8.10">
    <property type="entry name" value="DNA helicase RuvA subunit, C-terminal domain"/>
    <property type="match status" value="1"/>
</dbReference>
<dbReference type="PANTHER" id="PTHR10662:SF22">
    <property type="entry name" value="NUCLEAR RNA EXPORT FACTOR 1"/>
    <property type="match status" value="1"/>
</dbReference>
<dbReference type="Gene3D" id="3.10.450.50">
    <property type="match status" value="1"/>
</dbReference>
<evidence type="ECO:0000313" key="11">
    <source>
        <dbReference type="EMBL" id="ORY23857.1"/>
    </source>
</evidence>
<evidence type="ECO:0000256" key="7">
    <source>
        <dbReference type="ARBA" id="ARBA00023242"/>
    </source>
</evidence>
<dbReference type="Pfam" id="PF24048">
    <property type="entry name" value="LRR_NXF1-5"/>
    <property type="match status" value="1"/>
</dbReference>
<dbReference type="Pfam" id="PF03943">
    <property type="entry name" value="TAP_C"/>
    <property type="match status" value="1"/>
</dbReference>
<evidence type="ECO:0000256" key="3">
    <source>
        <dbReference type="ARBA" id="ARBA00022448"/>
    </source>
</evidence>